<dbReference type="RefSeq" id="WP_072596736.1">
    <property type="nucleotide sequence ID" value="NZ_CP018221.1"/>
</dbReference>
<dbReference type="InterPro" id="IPR020904">
    <property type="entry name" value="Sc_DH/Rdtase_CS"/>
</dbReference>
<dbReference type="PROSITE" id="PS00061">
    <property type="entry name" value="ADH_SHORT"/>
    <property type="match status" value="1"/>
</dbReference>
<proteinExistence type="inferred from homology"/>
<dbReference type="GO" id="GO:0016616">
    <property type="term" value="F:oxidoreductase activity, acting on the CH-OH group of donors, NAD or NADP as acceptor"/>
    <property type="evidence" value="ECO:0007669"/>
    <property type="project" value="TreeGrafter"/>
</dbReference>
<dbReference type="PRINTS" id="PR00081">
    <property type="entry name" value="GDHRDH"/>
</dbReference>
<evidence type="ECO:0000256" key="1">
    <source>
        <dbReference type="ARBA" id="ARBA00006484"/>
    </source>
</evidence>
<accession>A0A1L3ZU98</accession>
<evidence type="ECO:0000256" key="2">
    <source>
        <dbReference type="ARBA" id="ARBA00023002"/>
    </source>
</evidence>
<dbReference type="SUPFAM" id="SSF51735">
    <property type="entry name" value="NAD(P)-binding Rossmann-fold domains"/>
    <property type="match status" value="1"/>
</dbReference>
<gene>
    <name evidence="3" type="ORF">BSL82_07600</name>
</gene>
<dbReference type="FunFam" id="3.40.50.720:FF:000084">
    <property type="entry name" value="Short-chain dehydrogenase reductase"/>
    <property type="match status" value="1"/>
</dbReference>
<dbReference type="KEGG" id="sphj:BSL82_07600"/>
<keyword evidence="2" id="KW-0560">Oxidoreductase</keyword>
<dbReference type="STRING" id="1921510.BSL82_07600"/>
<reference evidence="4" key="1">
    <citation type="submission" date="2016-11" db="EMBL/GenBank/DDBJ databases">
        <title>Complete Genome Sequence of alachlor-degrading Sphingomonas sp. strain JJ-A5.</title>
        <authorList>
            <person name="Lee H."/>
            <person name="Ka J.-O."/>
        </authorList>
    </citation>
    <scope>NUCLEOTIDE SEQUENCE [LARGE SCALE GENOMIC DNA]</scope>
    <source>
        <strain evidence="4">JJ-A5</strain>
    </source>
</reference>
<dbReference type="Proteomes" id="UP000182063">
    <property type="component" value="Chromosome"/>
</dbReference>
<dbReference type="EMBL" id="CP018221">
    <property type="protein sequence ID" value="API59187.1"/>
    <property type="molecule type" value="Genomic_DNA"/>
</dbReference>
<dbReference type="PANTHER" id="PTHR42760:SF133">
    <property type="entry name" value="3-OXOACYL-[ACYL-CARRIER-PROTEIN] REDUCTASE"/>
    <property type="match status" value="1"/>
</dbReference>
<organism evidence="3 4">
    <name type="scientific">Tardibacter chloracetimidivorans</name>
    <dbReference type="NCBI Taxonomy" id="1921510"/>
    <lineage>
        <taxon>Bacteria</taxon>
        <taxon>Pseudomonadati</taxon>
        <taxon>Pseudomonadota</taxon>
        <taxon>Alphaproteobacteria</taxon>
        <taxon>Sphingomonadales</taxon>
        <taxon>Sphingomonadaceae</taxon>
        <taxon>Tardibacter</taxon>
    </lineage>
</organism>
<evidence type="ECO:0000313" key="3">
    <source>
        <dbReference type="EMBL" id="API59187.1"/>
    </source>
</evidence>
<name>A0A1L3ZU98_9SPHN</name>
<dbReference type="OrthoDB" id="5457012at2"/>
<dbReference type="InterPro" id="IPR036291">
    <property type="entry name" value="NAD(P)-bd_dom_sf"/>
</dbReference>
<sequence>MSDLGAQRLTGRVAFVSGGLRGIGFACVERFLAEGAEVVLSDLDSSDSPVAQDTMARLGEAASYVQANVAKEEDWARAAEAVAERHGKLHILVNNAGIDLTGPVETLSMDGWRRIMAVNVDGVFLGVRAFVPLMAQSGWDVKGGSSIINVSSIMGLVGMNEVSAYNASKGAVRLFTKGIAVEFAAKKMPIRANSLHPGFVVTPLLQAGFQRWVDTGIAEKPDDLVAMVAGKTPIGRLADPSELASAAFFLASADSSYMTGAELVIDGGWTAQ</sequence>
<protein>
    <submittedName>
        <fullName evidence="3">Dehydrogenase</fullName>
    </submittedName>
</protein>
<keyword evidence="4" id="KW-1185">Reference proteome</keyword>
<dbReference type="Gene3D" id="3.40.50.720">
    <property type="entry name" value="NAD(P)-binding Rossmann-like Domain"/>
    <property type="match status" value="1"/>
</dbReference>
<dbReference type="AlphaFoldDB" id="A0A1L3ZU98"/>
<dbReference type="PANTHER" id="PTHR42760">
    <property type="entry name" value="SHORT-CHAIN DEHYDROGENASES/REDUCTASES FAMILY MEMBER"/>
    <property type="match status" value="1"/>
</dbReference>
<comment type="similarity">
    <text evidence="1">Belongs to the short-chain dehydrogenases/reductases (SDR) family.</text>
</comment>
<dbReference type="PRINTS" id="PR00080">
    <property type="entry name" value="SDRFAMILY"/>
</dbReference>
<evidence type="ECO:0000313" key="4">
    <source>
        <dbReference type="Proteomes" id="UP000182063"/>
    </source>
</evidence>
<dbReference type="Pfam" id="PF13561">
    <property type="entry name" value="adh_short_C2"/>
    <property type="match status" value="1"/>
</dbReference>
<dbReference type="InterPro" id="IPR002347">
    <property type="entry name" value="SDR_fam"/>
</dbReference>